<keyword evidence="3" id="KW-1185">Reference proteome</keyword>
<gene>
    <name evidence="2" type="ORF">LSALG_LOCUS6658</name>
</gene>
<evidence type="ECO:0000313" key="3">
    <source>
        <dbReference type="Proteomes" id="UP001177003"/>
    </source>
</evidence>
<dbReference type="AlphaFoldDB" id="A0AA35Y5P7"/>
<sequence length="720" mass="80425">MEGVPPDLEPDVIMRKKGKNVNSKNKTKEDSNTVQQKIASPIPPKSVSLLVKKFDSNVNSSEIKDEGKIGNIINGGTGIENASNSFSINFVAPPMDPLINSIHIKKDEGLIEGLSTPVREFENDIALFCSHGEKDAMLCFWNGLTTNEKEGFVHGLRFTKKKYNHEGESDSAFDDSIDNIRKLSSISQRNDILMNWKDLNQKKKEKVFHKLCTSKIKKQVEANFGKNRVPFRPSSSLFPVAIDMKKTSELEASDGLQKVGETVLKIIPEGVPVSSSNEPVVVDLQKLCSMQSQVKENKTKKRLKLMSCHIEIANEGEFKFKYEDADEKEFSAQMVIDGKEDISLNSCNSNGGLLITEEMLEQMKLRKLKSEEEKSIPMPTPVEAEKNTSVTYAEKHGLEEVMVNDEGIYFFRFSSEQGMVSVLEGVWMIFDSALTVRRWNTGVSSVKDQHDKVRVWVKIYNVPLEYWNGIGLSHISWEIGKPLDVDAHTVKMCQEHWGRPAFMIILIEMSTAKDWLKEVHVYSSDLTIGERILSKCKIEYAWNPSKCSPSKCSHCKGNGKNLVGNSAGSQRKKGNNLAKNGNTFGGNQWNKGKGLQGYNGKNQVVNGRTNGTRFEQGQNSKSSSYSDKANNSGVGSGGNNIQGIPPAINSLQEPKKIFEVGKKTDSGLKYIPKSGADFKISSNFDKILQDEKCQVPVNIFSNNKFDVLKDLEDENQVVFY</sequence>
<evidence type="ECO:0000313" key="2">
    <source>
        <dbReference type="EMBL" id="CAI9266085.1"/>
    </source>
</evidence>
<feature type="compositionally biased region" description="Polar residues" evidence="1">
    <location>
        <begin position="577"/>
        <end position="590"/>
    </location>
</feature>
<feature type="region of interest" description="Disordered" evidence="1">
    <location>
        <begin position="563"/>
        <end position="647"/>
    </location>
</feature>
<organism evidence="2 3">
    <name type="scientific">Lactuca saligna</name>
    <name type="common">Willowleaf lettuce</name>
    <dbReference type="NCBI Taxonomy" id="75948"/>
    <lineage>
        <taxon>Eukaryota</taxon>
        <taxon>Viridiplantae</taxon>
        <taxon>Streptophyta</taxon>
        <taxon>Embryophyta</taxon>
        <taxon>Tracheophyta</taxon>
        <taxon>Spermatophyta</taxon>
        <taxon>Magnoliopsida</taxon>
        <taxon>eudicotyledons</taxon>
        <taxon>Gunneridae</taxon>
        <taxon>Pentapetalae</taxon>
        <taxon>asterids</taxon>
        <taxon>campanulids</taxon>
        <taxon>Asterales</taxon>
        <taxon>Asteraceae</taxon>
        <taxon>Cichorioideae</taxon>
        <taxon>Cichorieae</taxon>
        <taxon>Lactucinae</taxon>
        <taxon>Lactuca</taxon>
    </lineage>
</organism>
<accession>A0AA35Y5P7</accession>
<name>A0AA35Y5P7_LACSI</name>
<reference evidence="2" key="1">
    <citation type="submission" date="2023-04" db="EMBL/GenBank/DDBJ databases">
        <authorList>
            <person name="Vijverberg K."/>
            <person name="Xiong W."/>
            <person name="Schranz E."/>
        </authorList>
    </citation>
    <scope>NUCLEOTIDE SEQUENCE</scope>
</reference>
<dbReference type="InterPro" id="IPR040256">
    <property type="entry name" value="At4g02000-like"/>
</dbReference>
<dbReference type="Proteomes" id="UP001177003">
    <property type="component" value="Chromosome 0"/>
</dbReference>
<evidence type="ECO:0000256" key="1">
    <source>
        <dbReference type="SAM" id="MobiDB-lite"/>
    </source>
</evidence>
<proteinExistence type="predicted"/>
<feature type="compositionally biased region" description="Polar residues" evidence="1">
    <location>
        <begin position="599"/>
        <end position="629"/>
    </location>
</feature>
<dbReference type="PANTHER" id="PTHR31286:SF180">
    <property type="entry name" value="OS10G0362600 PROTEIN"/>
    <property type="match status" value="1"/>
</dbReference>
<dbReference type="PANTHER" id="PTHR31286">
    <property type="entry name" value="GLYCINE-RICH CELL WALL STRUCTURAL PROTEIN 1.8-LIKE"/>
    <property type="match status" value="1"/>
</dbReference>
<feature type="region of interest" description="Disordered" evidence="1">
    <location>
        <begin position="1"/>
        <end position="39"/>
    </location>
</feature>
<dbReference type="EMBL" id="OX465086">
    <property type="protein sequence ID" value="CAI9266085.1"/>
    <property type="molecule type" value="Genomic_DNA"/>
</dbReference>
<protein>
    <recommendedName>
        <fullName evidence="4">DUF4283 domain-containing protein</fullName>
    </recommendedName>
</protein>
<evidence type="ECO:0008006" key="4">
    <source>
        <dbReference type="Google" id="ProtNLM"/>
    </source>
</evidence>